<keyword evidence="2" id="KW-1185">Reference proteome</keyword>
<gene>
    <name evidence="1" type="ORF">SAMN04488057_12226</name>
</gene>
<dbReference type="RefSeq" id="WP_073098019.1">
    <property type="nucleotide sequence ID" value="NZ_FRCY01000022.1"/>
</dbReference>
<dbReference type="Proteomes" id="UP000184513">
    <property type="component" value="Unassembled WGS sequence"/>
</dbReference>
<proteinExistence type="predicted"/>
<sequence>MRVVRETSKDGIRISLFDWNNKYLLKFESGMLEQTFKIPVAEIVDEHELDGLLEGPFFVKVKERFQEMNQSLHNAMENF</sequence>
<accession>A0A1M7QR30</accession>
<protein>
    <submittedName>
        <fullName evidence="1">Uncharacterized protein</fullName>
    </submittedName>
</protein>
<evidence type="ECO:0000313" key="2">
    <source>
        <dbReference type="Proteomes" id="UP000184513"/>
    </source>
</evidence>
<reference evidence="1 2" key="1">
    <citation type="submission" date="2016-11" db="EMBL/GenBank/DDBJ databases">
        <authorList>
            <person name="Jaros S."/>
            <person name="Januszkiewicz K."/>
            <person name="Wedrychowicz H."/>
        </authorList>
    </citation>
    <scope>NUCLEOTIDE SEQUENCE [LARGE SCALE GENOMIC DNA]</scope>
    <source>
        <strain evidence="1 2">CGMCC 1.6102</strain>
    </source>
</reference>
<dbReference type="AlphaFoldDB" id="A0A1M7QR30"/>
<organism evidence="1 2">
    <name type="scientific">Cyclobacterium lianum</name>
    <dbReference type="NCBI Taxonomy" id="388280"/>
    <lineage>
        <taxon>Bacteria</taxon>
        <taxon>Pseudomonadati</taxon>
        <taxon>Bacteroidota</taxon>
        <taxon>Cytophagia</taxon>
        <taxon>Cytophagales</taxon>
        <taxon>Cyclobacteriaceae</taxon>
        <taxon>Cyclobacterium</taxon>
    </lineage>
</organism>
<dbReference type="OrthoDB" id="1467713at2"/>
<dbReference type="STRING" id="388280.SAMN04488057_12226"/>
<dbReference type="EMBL" id="FRCY01000022">
    <property type="protein sequence ID" value="SHN33988.1"/>
    <property type="molecule type" value="Genomic_DNA"/>
</dbReference>
<name>A0A1M7QR30_9BACT</name>
<evidence type="ECO:0000313" key="1">
    <source>
        <dbReference type="EMBL" id="SHN33988.1"/>
    </source>
</evidence>